<dbReference type="Proteomes" id="UP000829291">
    <property type="component" value="Chromosome 1"/>
</dbReference>
<dbReference type="FunCoup" id="A0A6J0C7V5">
    <property type="interactions" value="645"/>
</dbReference>
<dbReference type="GO" id="GO:1903394">
    <property type="term" value="P:protein localization to kinetochore involved in kinetochore assembly"/>
    <property type="evidence" value="ECO:0007669"/>
    <property type="project" value="TreeGrafter"/>
</dbReference>
<keyword evidence="1" id="KW-1133">Transmembrane helix</keyword>
<dbReference type="GO" id="GO:0007094">
    <property type="term" value="P:mitotic spindle assembly checkpoint signaling"/>
    <property type="evidence" value="ECO:0007669"/>
    <property type="project" value="TreeGrafter"/>
</dbReference>
<dbReference type="Pfam" id="PF24515">
    <property type="entry name" value="ARM_KNTC1_3rd"/>
    <property type="match status" value="1"/>
</dbReference>
<protein>
    <submittedName>
        <fullName evidence="8">Kinetochore-associated protein 1</fullName>
    </submittedName>
</protein>
<organism evidence="8">
    <name type="scientific">Neodiprion lecontei</name>
    <name type="common">Redheaded pine sawfly</name>
    <dbReference type="NCBI Taxonomy" id="441921"/>
    <lineage>
        <taxon>Eukaryota</taxon>
        <taxon>Metazoa</taxon>
        <taxon>Ecdysozoa</taxon>
        <taxon>Arthropoda</taxon>
        <taxon>Hexapoda</taxon>
        <taxon>Insecta</taxon>
        <taxon>Pterygota</taxon>
        <taxon>Neoptera</taxon>
        <taxon>Endopterygota</taxon>
        <taxon>Hymenoptera</taxon>
        <taxon>Tenthredinoidea</taxon>
        <taxon>Diprionidae</taxon>
        <taxon>Diprioninae</taxon>
        <taxon>Neodiprion</taxon>
    </lineage>
</organism>
<feature type="transmembrane region" description="Helical" evidence="1">
    <location>
        <begin position="21"/>
        <end position="41"/>
    </location>
</feature>
<keyword evidence="1" id="KW-0812">Transmembrane</keyword>
<dbReference type="GeneID" id="107226350"/>
<dbReference type="KEGG" id="nlo:107226350"/>
<proteinExistence type="predicted"/>
<feature type="domain" description="KNTC1 N-terminal" evidence="3">
    <location>
        <begin position="86"/>
        <end position="422"/>
    </location>
</feature>
<keyword evidence="7" id="KW-1185">Reference proteome</keyword>
<feature type="domain" description="KNTC1 first ARM-repeats" evidence="6">
    <location>
        <begin position="443"/>
        <end position="690"/>
    </location>
</feature>
<dbReference type="InterPro" id="IPR036322">
    <property type="entry name" value="WD40_repeat_dom_sf"/>
</dbReference>
<feature type="domain" description="RZZ complex subunit KNTC1/ROD C-terminal" evidence="2">
    <location>
        <begin position="1551"/>
        <end position="2082"/>
    </location>
</feature>
<evidence type="ECO:0000259" key="5">
    <source>
        <dbReference type="Pfam" id="PF24516"/>
    </source>
</evidence>
<keyword evidence="1" id="KW-0472">Membrane</keyword>
<dbReference type="GO" id="GO:0005828">
    <property type="term" value="C:kinetochore microtubule"/>
    <property type="evidence" value="ECO:0007669"/>
    <property type="project" value="TreeGrafter"/>
</dbReference>
<dbReference type="InterPro" id="IPR052802">
    <property type="entry name" value="KNTC1"/>
</dbReference>
<dbReference type="InterPro" id="IPR055404">
    <property type="entry name" value="ARM_KNTC1_2nd"/>
</dbReference>
<dbReference type="PANTHER" id="PTHR15688">
    <property type="entry name" value="KINETOCHORE-ASSOCIATED PROTEIN 1"/>
    <property type="match status" value="1"/>
</dbReference>
<evidence type="ECO:0000259" key="2">
    <source>
        <dbReference type="Pfam" id="PF10493"/>
    </source>
</evidence>
<dbReference type="InterPro" id="IPR055403">
    <property type="entry name" value="ARM_KNTC1_1st"/>
</dbReference>
<evidence type="ECO:0000256" key="1">
    <source>
        <dbReference type="SAM" id="Phobius"/>
    </source>
</evidence>
<dbReference type="Pfam" id="PF24506">
    <property type="entry name" value="KNTC1_N"/>
    <property type="match status" value="1"/>
</dbReference>
<evidence type="ECO:0000313" key="8">
    <source>
        <dbReference type="RefSeq" id="XP_015522627.2"/>
    </source>
</evidence>
<dbReference type="Pfam" id="PF24516">
    <property type="entry name" value="ARM_KNTC1_2nd"/>
    <property type="match status" value="1"/>
</dbReference>
<dbReference type="SUPFAM" id="SSF50978">
    <property type="entry name" value="WD40 repeat-like"/>
    <property type="match status" value="1"/>
</dbReference>
<dbReference type="GO" id="GO:0031267">
    <property type="term" value="F:small GTPase binding"/>
    <property type="evidence" value="ECO:0007669"/>
    <property type="project" value="TreeGrafter"/>
</dbReference>
<dbReference type="GO" id="GO:0005737">
    <property type="term" value="C:cytoplasm"/>
    <property type="evidence" value="ECO:0007669"/>
    <property type="project" value="TreeGrafter"/>
</dbReference>
<name>A0A6J0C7V5_NEOLC</name>
<evidence type="ECO:0000313" key="7">
    <source>
        <dbReference type="Proteomes" id="UP000829291"/>
    </source>
</evidence>
<dbReference type="Pfam" id="PF24520">
    <property type="entry name" value="ARM_KNTC1_1st"/>
    <property type="match status" value="1"/>
</dbReference>
<evidence type="ECO:0000259" key="4">
    <source>
        <dbReference type="Pfam" id="PF24515"/>
    </source>
</evidence>
<dbReference type="OrthoDB" id="343783at2759"/>
<evidence type="ECO:0000259" key="6">
    <source>
        <dbReference type="Pfam" id="PF24520"/>
    </source>
</evidence>
<feature type="domain" description="KNTC1 second ARM-repeats" evidence="5">
    <location>
        <begin position="793"/>
        <end position="949"/>
    </location>
</feature>
<dbReference type="InterPro" id="IPR019527">
    <property type="entry name" value="RZZ-complex_KNTC1/ROD_C"/>
</dbReference>
<dbReference type="RefSeq" id="XP_015522627.2">
    <property type="nucleotide sequence ID" value="XM_015667141.2"/>
</dbReference>
<dbReference type="PANTHER" id="PTHR15688:SF1">
    <property type="entry name" value="KINETOCHORE-ASSOCIATED PROTEIN 1"/>
    <property type="match status" value="1"/>
</dbReference>
<dbReference type="Pfam" id="PF10493">
    <property type="entry name" value="Rod_C"/>
    <property type="match status" value="1"/>
</dbReference>
<reference evidence="8" key="1">
    <citation type="submission" date="2025-08" db="UniProtKB">
        <authorList>
            <consortium name="RefSeq"/>
        </authorList>
    </citation>
    <scope>IDENTIFICATION</scope>
    <source>
        <tissue evidence="8">Thorax and Abdomen</tissue>
    </source>
</reference>
<feature type="domain" description="KNTC1 third ARM-repeats" evidence="4">
    <location>
        <begin position="1295"/>
        <end position="1507"/>
    </location>
</feature>
<dbReference type="InterPro" id="IPR055405">
    <property type="entry name" value="ARM_KNTC1_3rd"/>
</dbReference>
<gene>
    <name evidence="8" type="primary">LOC107226350</name>
</gene>
<dbReference type="GO" id="GO:1990423">
    <property type="term" value="C:RZZ complex"/>
    <property type="evidence" value="ECO:0007669"/>
    <property type="project" value="TreeGrafter"/>
</dbReference>
<accession>A0A6J0C7V5</accession>
<dbReference type="GO" id="GO:0000070">
    <property type="term" value="P:mitotic sister chromatid segregation"/>
    <property type="evidence" value="ECO:0007669"/>
    <property type="project" value="TreeGrafter"/>
</dbReference>
<dbReference type="InParanoid" id="A0A6J0C7V5"/>
<dbReference type="InterPro" id="IPR055402">
    <property type="entry name" value="KNTC1_N"/>
</dbReference>
<evidence type="ECO:0000259" key="3">
    <source>
        <dbReference type="Pfam" id="PF24506"/>
    </source>
</evidence>
<sequence>MDYNTILSKFKLQPTVCLAKVFKSLLSVISLIIFTEVANLVNVKRYVFVETLSGLLNKTMALWNKISSGFDTEDETVNFGVSRTVAESFDSVYETTTLATIEADSEVLENPKVIASIQNSTLCVVVDKSITVFNSTTSQGMRVCIGFDTIITSFCLSKDLSFLFVTSTDGTLYCLNLEADGRLVFFRHVIQDHHKPDEVILNIFLEDSFNDVPDLLLVTSKGHIYRLSGFTEEVMDSVLDVDDVAQLEELTLTVQCSPLFRENNPQEVIFSKIGALDEKQSIVMIRNNLLSIWPSGHSCSLNALPYKYVKVQCFKHTRLLLCLRTDGAINVVCSSTLLAKKVWDGRASDIEIMEDQPDCPIRILILLVAESGSATTFMQLVSFPGFEVKFNLEVPTMTYLVSLDTSSMDEIVFLEGASKTSPVIDTIKVKVVEDKLPEFRMQRLLKRGQYHEAESFAKRFHLSLNAIHCAKATVLSQQLYSVTDYSERTNVLNALFNTLDKIENVEDIFKYCHNTITSDIEHAKQLISYAQHRLMKDAAEKKSDVLIATYLFTLNSTLLRIETYEMIHQTRENTMTYNEDIGSWAQFFKADLFNMCKSYLMNSELKVAALIWVRHCSTLAEFMTTEVVRDMLEIIPDGLVQRDLWPWLLHFVPSVLSVFPDGLSEIVTWGYKRAKLFEKYDPNNWPRNGLNFCKSFIKLLNLDESQSFSLLHQQYTTEHSPLQHLTDIIQALTDLMELKKNHRLIVKIEAYMGEPIEVAHLLLSKVYPQEVGHFVESFLHQYMLNHSLKNDYVLILYIQKTLKSTKEWWYWQEAPWEQKIASVVACIHNVETRLQQVVDILKKASVPWSPTILALVDASSSIKHSLVSTIRNERNSVALKVILKKYGYQHIGVTDILPQYMVKQNRDGWLEDLYEVTKNNHSFKTRAFSFCVNFFLNKGDLMQMMYVLNNLPCDDAAYCCNQVINYISICLRFQEMNNSADYYAEVISSVQDKLRNIPISTLNFDRFMREDILITASELKSICLLRKEFGLVVTLTEYQTEREIILKNYLEQLCNDNKTLSGWTMYKRAGRIADLLRLPRISAICFLLEISRNIEVLKFYIEAVKEVGSFPANECHYVKKLCQIFIFDLKIEELGIIHHLKHMSTSALDNCTIGELSGILLSTVWSNMSSNLTSNPNIDGTEMRNEVADKLKWRLYKIYTDSAMCSNEMILPFFVEAFQLYSSYKWQHTGPIVMVETDCSDRLISLVNKVKAIPKERYNLFLLQILNTLISHCSSITTVKEEIVVAVKPVRDNCLRTLLHRIISARTLDLQSGLSCLYMFSEQESLKWLTSACQTYQTDYSRLRAVADLGYEYCRLSKNDMHINYFTHFRVRHYWERKLHDYGIHHKEIFTSDTKGKQYILERLMRSEIPGFVNLLKEFCADFEFDFDECYILYLDVLLKHWNPKVKVVESNGENELRINEDDITTLQKNCKQVAAMIEDKLAMKNHLATLWPKINFYHYEVFLLIMELLGDNNEQLLNHLCFLQNYFRYGLPTQIECEEWAQLCSENNSLPTIAKWRFPFLPKIDQWKLITPELNLSTYKKWLEVATVLNLQVYVICSVAIKGSVSQVWGLKDESKTRNSSEWVVHLKNPALLEDIKKCIRHMEDQHALYYGMAALYYVVNHTPPGADQAAAAQECYAHAQKWAQASAQSDEAMIEKIKFKYLQLTAKHILYTHGLGSSDYLQLVLSPERLVRRLYMDQSIVLRCRGATENRPDVNSAVNALGKLFSLNIIQLRLELLEEWLQPSDSGSKLDDSITYNIAAITSQTEDNIVNDDNLLRACYLLEWGDKVMSANYLINIGFDMTNDASFRPGIQFRALSVLLSITDSATVQDLTKRDLRSIKLYMKSLQYISKLERLGLTFSMHGFESSPKLELVQMLFRSHAHLPEALVLILQMCLDFGIKDYTLWDGALSAMAKMCMIRELEKILPKLSTVSYTIGCKGYTKAWEVIIWEPFRKTDTVLSSKQFDECVTSICLLHSCPVANKLNLEPIIKVCFETNHPELAAAVLPFLNKNDVDFVVKTISSSCDVFKVTDNLRALLEKGILTVSHSVRILEKLVQSDVTKNE</sequence>